<dbReference type="NCBIfam" id="TIGR01046">
    <property type="entry name" value="uS10_euk_arch"/>
    <property type="match status" value="1"/>
</dbReference>
<evidence type="ECO:0000259" key="5">
    <source>
        <dbReference type="SMART" id="SM01403"/>
    </source>
</evidence>
<dbReference type="HAMAP" id="MF_00508">
    <property type="entry name" value="Ribosomal_uS10"/>
    <property type="match status" value="1"/>
</dbReference>
<dbReference type="FunFam" id="3.30.70.600:FF:000004">
    <property type="entry name" value="30S ribosomal protein S10"/>
    <property type="match status" value="1"/>
</dbReference>
<keyword evidence="3" id="KW-0687">Ribonucleoprotein</keyword>
<dbReference type="SUPFAM" id="SSF54999">
    <property type="entry name" value="Ribosomal protein S10"/>
    <property type="match status" value="1"/>
</dbReference>
<evidence type="ECO:0000256" key="3">
    <source>
        <dbReference type="ARBA" id="ARBA00023274"/>
    </source>
</evidence>
<name>A0A7S3IR08_9SPIT</name>
<evidence type="ECO:0000313" key="6">
    <source>
        <dbReference type="EMBL" id="CAE0330475.1"/>
    </source>
</evidence>
<dbReference type="GO" id="GO:0003735">
    <property type="term" value="F:structural constituent of ribosome"/>
    <property type="evidence" value="ECO:0007669"/>
    <property type="project" value="InterPro"/>
</dbReference>
<proteinExistence type="inferred from homology"/>
<keyword evidence="2" id="KW-0689">Ribosomal protein</keyword>
<protein>
    <recommendedName>
        <fullName evidence="4">Small ribosomal subunit protein uS10</fullName>
    </recommendedName>
</protein>
<sequence length="119" mass="13854">MDADKEKTKGEETLEEIQRIRMTLKGREVKPLEWACNEIIVRAKNKGYETRGPVRIPTKILRVTTRKSPCGEGTNTWDRYEMRIHKRVIDIHCPSSVVKDITTFKIDSSVDVNLIVWKQ</sequence>
<dbReference type="EMBL" id="HBIH01027691">
    <property type="protein sequence ID" value="CAE0330475.1"/>
    <property type="molecule type" value="Transcribed_RNA"/>
</dbReference>
<dbReference type="Pfam" id="PF00338">
    <property type="entry name" value="Ribosomal_S10"/>
    <property type="match status" value="1"/>
</dbReference>
<feature type="domain" description="Small ribosomal subunit protein uS10" evidence="5">
    <location>
        <begin position="21"/>
        <end position="115"/>
    </location>
</feature>
<organism evidence="6">
    <name type="scientific">Strombidium inclinatum</name>
    <dbReference type="NCBI Taxonomy" id="197538"/>
    <lineage>
        <taxon>Eukaryota</taxon>
        <taxon>Sar</taxon>
        <taxon>Alveolata</taxon>
        <taxon>Ciliophora</taxon>
        <taxon>Intramacronucleata</taxon>
        <taxon>Spirotrichea</taxon>
        <taxon>Oligotrichia</taxon>
        <taxon>Strombidiidae</taxon>
        <taxon>Strombidium</taxon>
    </lineage>
</organism>
<dbReference type="SMART" id="SM01403">
    <property type="entry name" value="Ribosomal_S10"/>
    <property type="match status" value="1"/>
</dbReference>
<evidence type="ECO:0000256" key="1">
    <source>
        <dbReference type="ARBA" id="ARBA00007102"/>
    </source>
</evidence>
<dbReference type="InterPro" id="IPR001848">
    <property type="entry name" value="Ribosomal_uS10"/>
</dbReference>
<dbReference type="Gene3D" id="3.30.70.600">
    <property type="entry name" value="Ribosomal protein S10 domain"/>
    <property type="match status" value="1"/>
</dbReference>
<accession>A0A7S3IR08</accession>
<dbReference type="AlphaFoldDB" id="A0A7S3IR08"/>
<comment type="similarity">
    <text evidence="1">Belongs to the universal ribosomal protein uS10 family.</text>
</comment>
<evidence type="ECO:0000256" key="4">
    <source>
        <dbReference type="ARBA" id="ARBA00035162"/>
    </source>
</evidence>
<dbReference type="GO" id="GO:0006412">
    <property type="term" value="P:translation"/>
    <property type="evidence" value="ECO:0007669"/>
    <property type="project" value="InterPro"/>
</dbReference>
<dbReference type="PANTHER" id="PTHR11700">
    <property type="entry name" value="30S RIBOSOMAL PROTEIN S10 FAMILY MEMBER"/>
    <property type="match status" value="1"/>
</dbReference>
<dbReference type="InterPro" id="IPR027486">
    <property type="entry name" value="Ribosomal_uS10_dom"/>
</dbReference>
<gene>
    <name evidence="6" type="ORF">SINC0208_LOCUS11107</name>
</gene>
<dbReference type="InterPro" id="IPR005729">
    <property type="entry name" value="Ribosomal_uS10_euk/arc"/>
</dbReference>
<reference evidence="6" key="1">
    <citation type="submission" date="2021-01" db="EMBL/GenBank/DDBJ databases">
        <authorList>
            <person name="Corre E."/>
            <person name="Pelletier E."/>
            <person name="Niang G."/>
            <person name="Scheremetjew M."/>
            <person name="Finn R."/>
            <person name="Kale V."/>
            <person name="Holt S."/>
            <person name="Cochrane G."/>
            <person name="Meng A."/>
            <person name="Brown T."/>
            <person name="Cohen L."/>
        </authorList>
    </citation>
    <scope>NUCLEOTIDE SEQUENCE</scope>
    <source>
        <strain evidence="6">S3</strain>
    </source>
</reference>
<dbReference type="GO" id="GO:0015935">
    <property type="term" value="C:small ribosomal subunit"/>
    <property type="evidence" value="ECO:0007669"/>
    <property type="project" value="InterPro"/>
</dbReference>
<dbReference type="PRINTS" id="PR00971">
    <property type="entry name" value="RIBOSOMALS10"/>
</dbReference>
<evidence type="ECO:0000256" key="2">
    <source>
        <dbReference type="ARBA" id="ARBA00022980"/>
    </source>
</evidence>
<dbReference type="InterPro" id="IPR036838">
    <property type="entry name" value="Ribosomal_uS10_dom_sf"/>
</dbReference>